<gene>
    <name evidence="1" type="primary">irc3</name>
    <name evidence="1" type="ORF">IWQ57_001949</name>
</gene>
<evidence type="ECO:0000313" key="2">
    <source>
        <dbReference type="Proteomes" id="UP001140234"/>
    </source>
</evidence>
<keyword evidence="1" id="KW-0547">Nucleotide-binding</keyword>
<accession>A0ACC1K2F0</accession>
<comment type="caution">
    <text evidence="1">The sequence shown here is derived from an EMBL/GenBank/DDBJ whole genome shotgun (WGS) entry which is preliminary data.</text>
</comment>
<keyword evidence="1" id="KW-0378">Hydrolase</keyword>
<sequence>MRVLTLLRAPALSVEMLAGPTAAAAAAPAALELRPYQQACIEQSLAALGRGVWRQAVSLPVGSGKTVIFSNLIQRVPAPAAEATKTLVIAHREELLEQAARQIKRASPHLEVHIDQARRVASPAADVVVASVATLGRAGSARLLRHDPARYKCIVIDEAHHAAAESYERILDHFGRRADEQPLLVWGCSATLRRHDGLALSEVFDEIVFQKSFLEMIHEKWLSGLRVTTVRTSCSLSGVPTQAGDFAPSHLSRAVNTKERNGAVVRAHAALAAGRRCTVVFAVDMAHAKSLCRAFVDSGTHAETVLSTTRTADRERILDEFRAGRLPVLVNCGILTEGTDIPTIDCVIMARPTRSTVLFQQMIGRGMRLSPGKKNCLVIDFVDSFKRAASQITIPTLLGLSPSTVLANADVLSAASGATGATVPVDECEPSPQQKLVRSFERHLASLDPSGAMDALKQLGFKAHVHLNPLRFFELGECPDGLNPAAYCRQLDCASSGATWKLREISRYAWVCVAPDRYMVCVPPKEVHVFFNADAGKWNGAMRVGRRDRRESKNYTTRERKLDMQADSLQQAIQGVDTLLQREMPWPALQLARWNAPWRSQPPTPAQLKLLRRLEVPLPGNADECAAARSLGTGQRLTRGIAANLATRAKNGSLRAWKDYDAAKAQAMRDEDGRLAEAVRNAAWLGSARDALDSENAP</sequence>
<dbReference type="EMBL" id="JANBUJ010000439">
    <property type="protein sequence ID" value="KAJ2772022.1"/>
    <property type="molecule type" value="Genomic_DNA"/>
</dbReference>
<protein>
    <submittedName>
        <fullName evidence="1">DEAD DEAH box helicase</fullName>
    </submittedName>
</protein>
<keyword evidence="1" id="KW-0067">ATP-binding</keyword>
<evidence type="ECO:0000313" key="1">
    <source>
        <dbReference type="EMBL" id="KAJ2772022.1"/>
    </source>
</evidence>
<organism evidence="1 2">
    <name type="scientific">Coemansia nantahalensis</name>
    <dbReference type="NCBI Taxonomy" id="2789366"/>
    <lineage>
        <taxon>Eukaryota</taxon>
        <taxon>Fungi</taxon>
        <taxon>Fungi incertae sedis</taxon>
        <taxon>Zoopagomycota</taxon>
        <taxon>Kickxellomycotina</taxon>
        <taxon>Kickxellomycetes</taxon>
        <taxon>Kickxellales</taxon>
        <taxon>Kickxellaceae</taxon>
        <taxon>Coemansia</taxon>
    </lineage>
</organism>
<keyword evidence="1" id="KW-0347">Helicase</keyword>
<name>A0ACC1K2F0_9FUNG</name>
<reference evidence="1" key="1">
    <citation type="submission" date="2022-07" db="EMBL/GenBank/DDBJ databases">
        <title>Phylogenomic reconstructions and comparative analyses of Kickxellomycotina fungi.</title>
        <authorList>
            <person name="Reynolds N.K."/>
            <person name="Stajich J.E."/>
            <person name="Barry K."/>
            <person name="Grigoriev I.V."/>
            <person name="Crous P."/>
            <person name="Smith M.E."/>
        </authorList>
    </citation>
    <scope>NUCLEOTIDE SEQUENCE</scope>
    <source>
        <strain evidence="1">CBS 109366</strain>
    </source>
</reference>
<dbReference type="Proteomes" id="UP001140234">
    <property type="component" value="Unassembled WGS sequence"/>
</dbReference>
<proteinExistence type="predicted"/>
<keyword evidence="2" id="KW-1185">Reference proteome</keyword>